<feature type="region of interest" description="Disordered" evidence="1">
    <location>
        <begin position="87"/>
        <end position="107"/>
    </location>
</feature>
<feature type="region of interest" description="Disordered" evidence="1">
    <location>
        <begin position="24"/>
        <end position="65"/>
    </location>
</feature>
<dbReference type="AlphaFoldDB" id="A0A9J6HCA1"/>
<sequence>MRCRYRQSLVPPHSRFFLWLLPPSAKEATKESPPEATPPARRARKRESPRSPASSSDAGGSGGRASKRMRLQYQPFQSPGTLPVLVMRSSANTGGGGGGGSKAPQPPEDKVVVFQKGEFLAVRNETGSFYVCRTAQNVYKSSKRFKIQWLNNDSEPDIYAPDFYDNTDFECVLTNLRMRRVDRGRYLLPDEERKRTLNILQRALNVENGMDIPDPRQLTMDGVDVSFVGKEEEGELSEASPPTTSLRGRRRASQKAGADVDMEEDDDDDDDDDDSDSGQFASRFLLDDSVVLTVHE</sequence>
<accession>A0A9J6HCA1</accession>
<keyword evidence="3" id="KW-1185">Reference proteome</keyword>
<gene>
    <name evidence="2" type="ORF">HPB48_026404</name>
</gene>
<dbReference type="VEuPathDB" id="VectorBase:HLOH_051069"/>
<protein>
    <submittedName>
        <fullName evidence="2">Uncharacterized protein</fullName>
    </submittedName>
</protein>
<dbReference type="OrthoDB" id="2017365at2759"/>
<dbReference type="Proteomes" id="UP000821853">
    <property type="component" value="Unassembled WGS sequence"/>
</dbReference>
<proteinExistence type="predicted"/>
<evidence type="ECO:0000313" key="2">
    <source>
        <dbReference type="EMBL" id="KAH9384397.1"/>
    </source>
</evidence>
<name>A0A9J6HCA1_HAELO</name>
<evidence type="ECO:0000313" key="3">
    <source>
        <dbReference type="Proteomes" id="UP000821853"/>
    </source>
</evidence>
<evidence type="ECO:0000256" key="1">
    <source>
        <dbReference type="SAM" id="MobiDB-lite"/>
    </source>
</evidence>
<reference evidence="2 3" key="1">
    <citation type="journal article" date="2020" name="Cell">
        <title>Large-Scale Comparative Analyses of Tick Genomes Elucidate Their Genetic Diversity and Vector Capacities.</title>
        <authorList>
            <consortium name="Tick Genome and Microbiome Consortium (TIGMIC)"/>
            <person name="Jia N."/>
            <person name="Wang J."/>
            <person name="Shi W."/>
            <person name="Du L."/>
            <person name="Sun Y."/>
            <person name="Zhan W."/>
            <person name="Jiang J.F."/>
            <person name="Wang Q."/>
            <person name="Zhang B."/>
            <person name="Ji P."/>
            <person name="Bell-Sakyi L."/>
            <person name="Cui X.M."/>
            <person name="Yuan T.T."/>
            <person name="Jiang B.G."/>
            <person name="Yang W.F."/>
            <person name="Lam T.T."/>
            <person name="Chang Q.C."/>
            <person name="Ding S.J."/>
            <person name="Wang X.J."/>
            <person name="Zhu J.G."/>
            <person name="Ruan X.D."/>
            <person name="Zhao L."/>
            <person name="Wei J.T."/>
            <person name="Ye R.Z."/>
            <person name="Que T.C."/>
            <person name="Du C.H."/>
            <person name="Zhou Y.H."/>
            <person name="Cheng J.X."/>
            <person name="Dai P.F."/>
            <person name="Guo W.B."/>
            <person name="Han X.H."/>
            <person name="Huang E.J."/>
            <person name="Li L.F."/>
            <person name="Wei W."/>
            <person name="Gao Y.C."/>
            <person name="Liu J.Z."/>
            <person name="Shao H.Z."/>
            <person name="Wang X."/>
            <person name="Wang C.C."/>
            <person name="Yang T.C."/>
            <person name="Huo Q.B."/>
            <person name="Li W."/>
            <person name="Chen H.Y."/>
            <person name="Chen S.E."/>
            <person name="Zhou L.G."/>
            <person name="Ni X.B."/>
            <person name="Tian J.H."/>
            <person name="Sheng Y."/>
            <person name="Liu T."/>
            <person name="Pan Y.S."/>
            <person name="Xia L.Y."/>
            <person name="Li J."/>
            <person name="Zhao F."/>
            <person name="Cao W.C."/>
        </authorList>
    </citation>
    <scope>NUCLEOTIDE SEQUENCE [LARGE SCALE GENOMIC DNA]</scope>
    <source>
        <strain evidence="2">HaeL-2018</strain>
    </source>
</reference>
<dbReference type="EMBL" id="JABSTR010002287">
    <property type="protein sequence ID" value="KAH9384397.1"/>
    <property type="molecule type" value="Genomic_DNA"/>
</dbReference>
<organism evidence="2 3">
    <name type="scientific">Haemaphysalis longicornis</name>
    <name type="common">Bush tick</name>
    <dbReference type="NCBI Taxonomy" id="44386"/>
    <lineage>
        <taxon>Eukaryota</taxon>
        <taxon>Metazoa</taxon>
        <taxon>Ecdysozoa</taxon>
        <taxon>Arthropoda</taxon>
        <taxon>Chelicerata</taxon>
        <taxon>Arachnida</taxon>
        <taxon>Acari</taxon>
        <taxon>Parasitiformes</taxon>
        <taxon>Ixodida</taxon>
        <taxon>Ixodoidea</taxon>
        <taxon>Ixodidae</taxon>
        <taxon>Haemaphysalinae</taxon>
        <taxon>Haemaphysalis</taxon>
    </lineage>
</organism>
<feature type="region of interest" description="Disordered" evidence="1">
    <location>
        <begin position="229"/>
        <end position="281"/>
    </location>
</feature>
<comment type="caution">
    <text evidence="2">The sequence shown here is derived from an EMBL/GenBank/DDBJ whole genome shotgun (WGS) entry which is preliminary data.</text>
</comment>
<feature type="compositionally biased region" description="Acidic residues" evidence="1">
    <location>
        <begin position="260"/>
        <end position="276"/>
    </location>
</feature>